<dbReference type="Proteomes" id="UP001385951">
    <property type="component" value="Unassembled WGS sequence"/>
</dbReference>
<sequence>MTSKKLTLLYPLILSSSLAFSKPIPADESPSFQPPTSMLVPFDPAAIPASTQDGVATPSVVPSQAADSVTSLLSDTSVAQVEPSTPVVGSVISPATPSPSPAEDLVQDTYTPQATPTSTSKPPKAQQDQDVRLSAESHMPQPPAYQDTATLFPDTWDTSSEYTSLPTLSVDEAASQSQILDSELDTTTTSSIVRTTYYATSTPHSTASFVSQISFATHSSIKPVTTMPTHKDQGLSAATEASRRAAIAGTLLAICIVLSLVGCLLCMRCRRRAALSRKSKAPSQQYVEDQEKGSIHSEKDIGTPSSKSDSTEGMTLPVLPSNAPIIGHPLTQDRWRYLATNETGQFQDVTHVLVGGPYMEISLESNSDIHSSAGSVGGQSAQDSVVLAGDRTSAGATSTTQSYSTCASRYSEQSTEVPHDVSVEDIDFLPTFLCSPPPVVKQGRARSRTVTSSTGGYPSRLPLVASSKSFPTKLSSTSDRAESRLSAESGRSVVTKRSTGSEWDVAREYGRFSKESMGGSSILSTISEDPEHMEAIEVGKKSCLLVTGKF</sequence>
<feature type="chain" id="PRO_5043945511" evidence="3">
    <location>
        <begin position="22"/>
        <end position="550"/>
    </location>
</feature>
<dbReference type="EMBL" id="JASBNA010000006">
    <property type="protein sequence ID" value="KAK7691148.1"/>
    <property type="molecule type" value="Genomic_DNA"/>
</dbReference>
<keyword evidence="3" id="KW-0732">Signal</keyword>
<evidence type="ECO:0000313" key="4">
    <source>
        <dbReference type="EMBL" id="KAK7691148.1"/>
    </source>
</evidence>
<feature type="region of interest" description="Disordered" evidence="1">
    <location>
        <begin position="278"/>
        <end position="315"/>
    </location>
</feature>
<evidence type="ECO:0000256" key="3">
    <source>
        <dbReference type="SAM" id="SignalP"/>
    </source>
</evidence>
<keyword evidence="5" id="KW-1185">Reference proteome</keyword>
<keyword evidence="2" id="KW-0472">Membrane</keyword>
<organism evidence="4 5">
    <name type="scientific">Cerrena zonata</name>
    <dbReference type="NCBI Taxonomy" id="2478898"/>
    <lineage>
        <taxon>Eukaryota</taxon>
        <taxon>Fungi</taxon>
        <taxon>Dikarya</taxon>
        <taxon>Basidiomycota</taxon>
        <taxon>Agaricomycotina</taxon>
        <taxon>Agaricomycetes</taxon>
        <taxon>Polyporales</taxon>
        <taxon>Cerrenaceae</taxon>
        <taxon>Cerrena</taxon>
    </lineage>
</organism>
<comment type="caution">
    <text evidence="4">The sequence shown here is derived from an EMBL/GenBank/DDBJ whole genome shotgun (WGS) entry which is preliminary data.</text>
</comment>
<feature type="transmembrane region" description="Helical" evidence="2">
    <location>
        <begin position="245"/>
        <end position="267"/>
    </location>
</feature>
<evidence type="ECO:0000313" key="5">
    <source>
        <dbReference type="Proteomes" id="UP001385951"/>
    </source>
</evidence>
<feature type="compositionally biased region" description="Polar residues" evidence="1">
    <location>
        <begin position="303"/>
        <end position="313"/>
    </location>
</feature>
<keyword evidence="2" id="KW-1133">Transmembrane helix</keyword>
<evidence type="ECO:0000256" key="1">
    <source>
        <dbReference type="SAM" id="MobiDB-lite"/>
    </source>
</evidence>
<accession>A0AAW0GC88</accession>
<proteinExistence type="predicted"/>
<evidence type="ECO:0000256" key="2">
    <source>
        <dbReference type="SAM" id="Phobius"/>
    </source>
</evidence>
<reference evidence="4 5" key="1">
    <citation type="submission" date="2022-09" db="EMBL/GenBank/DDBJ databases">
        <authorList>
            <person name="Palmer J.M."/>
        </authorList>
    </citation>
    <scope>NUCLEOTIDE SEQUENCE [LARGE SCALE GENOMIC DNA]</scope>
    <source>
        <strain evidence="4 5">DSM 7382</strain>
    </source>
</reference>
<feature type="compositionally biased region" description="Basic and acidic residues" evidence="1">
    <location>
        <begin position="289"/>
        <end position="301"/>
    </location>
</feature>
<name>A0AAW0GC88_9APHY</name>
<dbReference type="AlphaFoldDB" id="A0AAW0GC88"/>
<feature type="signal peptide" evidence="3">
    <location>
        <begin position="1"/>
        <end position="21"/>
    </location>
</feature>
<protein>
    <submittedName>
        <fullName evidence="4">Uncharacterized protein</fullName>
    </submittedName>
</protein>
<feature type="compositionally biased region" description="Polar residues" evidence="1">
    <location>
        <begin position="108"/>
        <end position="121"/>
    </location>
</feature>
<feature type="region of interest" description="Disordered" evidence="1">
    <location>
        <begin position="77"/>
        <end position="151"/>
    </location>
</feature>
<keyword evidence="2" id="KW-0812">Transmembrane</keyword>
<gene>
    <name evidence="4" type="ORF">QCA50_006251</name>
</gene>